<accession>A0A427XI23</accession>
<dbReference type="AlphaFoldDB" id="A0A427XI23"/>
<dbReference type="EMBL" id="RSCE01000012">
    <property type="protein sequence ID" value="RSH78498.1"/>
    <property type="molecule type" value="Genomic_DNA"/>
</dbReference>
<dbReference type="Proteomes" id="UP000279236">
    <property type="component" value="Unassembled WGS sequence"/>
</dbReference>
<comment type="caution">
    <text evidence="2">The sequence shown here is derived from an EMBL/GenBank/DDBJ whole genome shotgun (WGS) entry which is preliminary data.</text>
</comment>
<gene>
    <name evidence="2" type="ORF">EHS24_002223</name>
</gene>
<keyword evidence="3" id="KW-1185">Reference proteome</keyword>
<evidence type="ECO:0000313" key="2">
    <source>
        <dbReference type="EMBL" id="RSH78498.1"/>
    </source>
</evidence>
<evidence type="ECO:0000313" key="3">
    <source>
        <dbReference type="Proteomes" id="UP000279236"/>
    </source>
</evidence>
<dbReference type="RefSeq" id="XP_028473645.1">
    <property type="nucleotide sequence ID" value="XM_028617967.1"/>
</dbReference>
<dbReference type="GeneID" id="39586766"/>
<sequence length="255" mass="27650">MSVFRLANAPASLVFVNCSEELVEKCVQRGAHQVEFSKHPWAVVVAQPPGNYEGPDEPLAAIRHAEDNGAHVLSQDWAIKAARANLAAAKECMTAFHAARAAMEDVGDELLDQVETAQELVDVLESRCLSPTDDDDQHGGPVDSKPTASHKRRRGSEDDPEEQGIAMGSDFQLSVPSDESASGTDDGPPPTAQHHRFDDVEFLNLDHGASGHVLWSPQANKALSNLSRPHVKKTLLNAGWLTHSTKLQRIYQVGS</sequence>
<protein>
    <submittedName>
        <fullName evidence="2">Uncharacterized protein</fullName>
    </submittedName>
</protein>
<feature type="compositionally biased region" description="Polar residues" evidence="1">
    <location>
        <begin position="171"/>
        <end position="183"/>
    </location>
</feature>
<evidence type="ECO:0000256" key="1">
    <source>
        <dbReference type="SAM" id="MobiDB-lite"/>
    </source>
</evidence>
<organism evidence="2 3">
    <name type="scientific">Apiotrichum porosum</name>
    <dbReference type="NCBI Taxonomy" id="105984"/>
    <lineage>
        <taxon>Eukaryota</taxon>
        <taxon>Fungi</taxon>
        <taxon>Dikarya</taxon>
        <taxon>Basidiomycota</taxon>
        <taxon>Agaricomycotina</taxon>
        <taxon>Tremellomycetes</taxon>
        <taxon>Trichosporonales</taxon>
        <taxon>Trichosporonaceae</taxon>
        <taxon>Apiotrichum</taxon>
    </lineage>
</organism>
<name>A0A427XI23_9TREE</name>
<proteinExistence type="predicted"/>
<reference evidence="2 3" key="1">
    <citation type="submission" date="2018-11" db="EMBL/GenBank/DDBJ databases">
        <title>Genome sequence of Apiotrichum porosum DSM 27194.</title>
        <authorList>
            <person name="Aliyu H."/>
            <person name="Gorte O."/>
            <person name="Ochsenreither K."/>
        </authorList>
    </citation>
    <scope>NUCLEOTIDE SEQUENCE [LARGE SCALE GENOMIC DNA]</scope>
    <source>
        <strain evidence="2 3">DSM 27194</strain>
    </source>
</reference>
<feature type="region of interest" description="Disordered" evidence="1">
    <location>
        <begin position="129"/>
        <end position="195"/>
    </location>
</feature>